<name>A0A382H715_9ZZZZ</name>
<protein>
    <recommendedName>
        <fullName evidence="6">Sulfatase N-terminal domain-containing protein</fullName>
    </recommendedName>
</protein>
<dbReference type="PROSITE" id="PS00523">
    <property type="entry name" value="SULFATASE_1"/>
    <property type="match status" value="1"/>
</dbReference>
<dbReference type="GO" id="GO:0046872">
    <property type="term" value="F:metal ion binding"/>
    <property type="evidence" value="ECO:0007669"/>
    <property type="project" value="UniProtKB-KW"/>
</dbReference>
<dbReference type="InterPro" id="IPR050738">
    <property type="entry name" value="Sulfatase"/>
</dbReference>
<reference evidence="7" key="1">
    <citation type="submission" date="2018-05" db="EMBL/GenBank/DDBJ databases">
        <authorList>
            <person name="Lanie J.A."/>
            <person name="Ng W.-L."/>
            <person name="Kazmierczak K.M."/>
            <person name="Andrzejewski T.M."/>
            <person name="Davidsen T.M."/>
            <person name="Wayne K.J."/>
            <person name="Tettelin H."/>
            <person name="Glass J.I."/>
            <person name="Rusch D."/>
            <person name="Podicherti R."/>
            <person name="Tsui H.-C.T."/>
            <person name="Winkler M.E."/>
        </authorList>
    </citation>
    <scope>NUCLEOTIDE SEQUENCE</scope>
</reference>
<feature type="non-terminal residue" evidence="7">
    <location>
        <position position="223"/>
    </location>
</feature>
<gene>
    <name evidence="7" type="ORF">METZ01_LOCUS235561</name>
</gene>
<dbReference type="Gene3D" id="3.40.720.10">
    <property type="entry name" value="Alkaline Phosphatase, subunit A"/>
    <property type="match status" value="1"/>
</dbReference>
<dbReference type="InterPro" id="IPR000917">
    <property type="entry name" value="Sulfatase_N"/>
</dbReference>
<comment type="similarity">
    <text evidence="1">Belongs to the sulfatase family.</text>
</comment>
<feature type="compositionally biased region" description="Basic and acidic residues" evidence="5">
    <location>
        <begin position="15"/>
        <end position="31"/>
    </location>
</feature>
<dbReference type="SUPFAM" id="SSF53649">
    <property type="entry name" value="Alkaline phosphatase-like"/>
    <property type="match status" value="1"/>
</dbReference>
<dbReference type="Pfam" id="PF00884">
    <property type="entry name" value="Sulfatase"/>
    <property type="match status" value="1"/>
</dbReference>
<evidence type="ECO:0000256" key="1">
    <source>
        <dbReference type="ARBA" id="ARBA00008779"/>
    </source>
</evidence>
<accession>A0A382H715</accession>
<dbReference type="PROSITE" id="PS00149">
    <property type="entry name" value="SULFATASE_2"/>
    <property type="match status" value="1"/>
</dbReference>
<dbReference type="AlphaFoldDB" id="A0A382H715"/>
<keyword evidence="4" id="KW-0106">Calcium</keyword>
<sequence length="223" mass="24040">MLKNVSPRGPKRLRSSIDGEAQHSPTRETRVTHSGRRAFALAAALVQTSLFSGCDTQDAAVKQVDPAAAERPPNIVFVFADDLGIGDLSVYGGEVINTPNIDQLAATGVRFTQGYMTHAVCSPSRAGLLTGRYQQRHGWEFNPAGRDVDNGMSIDERTMADVLKADGYATGLIGKWHLGYQDGHHPLARGFDEYFGVLASALSYIDPATPGVEYVAMGPTRHP</sequence>
<evidence type="ECO:0000259" key="6">
    <source>
        <dbReference type="Pfam" id="PF00884"/>
    </source>
</evidence>
<proteinExistence type="inferred from homology"/>
<evidence type="ECO:0000256" key="5">
    <source>
        <dbReference type="SAM" id="MobiDB-lite"/>
    </source>
</evidence>
<evidence type="ECO:0000256" key="4">
    <source>
        <dbReference type="ARBA" id="ARBA00022837"/>
    </source>
</evidence>
<evidence type="ECO:0000256" key="3">
    <source>
        <dbReference type="ARBA" id="ARBA00022801"/>
    </source>
</evidence>
<dbReference type="GO" id="GO:0004065">
    <property type="term" value="F:arylsulfatase activity"/>
    <property type="evidence" value="ECO:0007669"/>
    <property type="project" value="TreeGrafter"/>
</dbReference>
<dbReference type="PANTHER" id="PTHR42693">
    <property type="entry name" value="ARYLSULFATASE FAMILY MEMBER"/>
    <property type="match status" value="1"/>
</dbReference>
<keyword evidence="3" id="KW-0378">Hydrolase</keyword>
<organism evidence="7">
    <name type="scientific">marine metagenome</name>
    <dbReference type="NCBI Taxonomy" id="408172"/>
    <lineage>
        <taxon>unclassified sequences</taxon>
        <taxon>metagenomes</taxon>
        <taxon>ecological metagenomes</taxon>
    </lineage>
</organism>
<evidence type="ECO:0000256" key="2">
    <source>
        <dbReference type="ARBA" id="ARBA00022723"/>
    </source>
</evidence>
<dbReference type="EMBL" id="UINC01059372">
    <property type="protein sequence ID" value="SVB82707.1"/>
    <property type="molecule type" value="Genomic_DNA"/>
</dbReference>
<feature type="domain" description="Sulfatase N-terminal" evidence="6">
    <location>
        <begin position="73"/>
        <end position="208"/>
    </location>
</feature>
<dbReference type="InterPro" id="IPR017850">
    <property type="entry name" value="Alkaline_phosphatase_core_sf"/>
</dbReference>
<dbReference type="InterPro" id="IPR024607">
    <property type="entry name" value="Sulfatase_CS"/>
</dbReference>
<feature type="region of interest" description="Disordered" evidence="5">
    <location>
        <begin position="1"/>
        <end position="33"/>
    </location>
</feature>
<dbReference type="PANTHER" id="PTHR42693:SF33">
    <property type="entry name" value="ARYLSULFATASE"/>
    <property type="match status" value="1"/>
</dbReference>
<keyword evidence="2" id="KW-0479">Metal-binding</keyword>
<evidence type="ECO:0000313" key="7">
    <source>
        <dbReference type="EMBL" id="SVB82707.1"/>
    </source>
</evidence>